<dbReference type="Pfam" id="PF00496">
    <property type="entry name" value="SBP_bac_5"/>
    <property type="match status" value="1"/>
</dbReference>
<evidence type="ECO:0000259" key="4">
    <source>
        <dbReference type="Pfam" id="PF00496"/>
    </source>
</evidence>
<dbReference type="Proteomes" id="UP000244081">
    <property type="component" value="Unassembled WGS sequence"/>
</dbReference>
<proteinExistence type="inferred from homology"/>
<name>A0A2T5V7X6_9HYPH</name>
<dbReference type="Gene3D" id="3.90.76.10">
    <property type="entry name" value="Dipeptide-binding Protein, Domain 1"/>
    <property type="match status" value="1"/>
</dbReference>
<dbReference type="InterPro" id="IPR030678">
    <property type="entry name" value="Peptide/Ni-bd"/>
</dbReference>
<dbReference type="PROSITE" id="PS01040">
    <property type="entry name" value="SBP_BACTERIAL_5"/>
    <property type="match status" value="1"/>
</dbReference>
<dbReference type="GO" id="GO:0015833">
    <property type="term" value="P:peptide transport"/>
    <property type="evidence" value="ECO:0007669"/>
    <property type="project" value="TreeGrafter"/>
</dbReference>
<protein>
    <submittedName>
        <fullName evidence="5">Peptide/nickel transport system substrate-binding protein</fullName>
    </submittedName>
</protein>
<dbReference type="PANTHER" id="PTHR30290:SF38">
    <property type="entry name" value="D,D-DIPEPTIDE-BINDING PERIPLASMIC PROTEIN DDPA-RELATED"/>
    <property type="match status" value="1"/>
</dbReference>
<keyword evidence="3" id="KW-0732">Signal</keyword>
<dbReference type="EMBL" id="QAYG01000006">
    <property type="protein sequence ID" value="PTW59850.1"/>
    <property type="molecule type" value="Genomic_DNA"/>
</dbReference>
<accession>A0A2T5V7X6</accession>
<dbReference type="GO" id="GO:0030288">
    <property type="term" value="C:outer membrane-bounded periplasmic space"/>
    <property type="evidence" value="ECO:0007669"/>
    <property type="project" value="UniProtKB-ARBA"/>
</dbReference>
<comment type="subcellular location">
    <subcellularLocation>
        <location evidence="1">Periplasm</location>
    </subcellularLocation>
</comment>
<sequence>MLSETDRIQGDAPRASSRHWNRTARHVAAGLMAGVMLAGASMGTAAQAAEKTITAVMHSGLRVLDPIITTAHIVRDHGYMIYDVLVAQDHTFTPKPQMADWTISDDKTVYTFTLRDGLKFHDGSPVTAADAVASLKRWGQRDSGGQLIFDVTDSLAARDDKTIVWTLKEPYPPLLDTISKQSAVPPFIMPASVAATPPDQAITNHIGSGPFKFVESEYQPGVSVTYEKFDGYVPRDEPADWMAGGKVVNVDKVTWVTMPDAQTTINALLSGEVDYMEQVPVDLLPILQSSEDVTVEVRDPLGFQSIGRMNFLYPPFDNVKVRKAAMMALSQQDVMGTLVGNPDYYKICGSMFGCGTPLEDETGADTLINGGDIDGAKKLLAESGYDGTPVVLMQPTDVPTISAQPIVAAQALRNAGFTVDMQPMDWQTLVTRRASQAKPSEGGWNLFFTNWAVPEINSPLISPMLNGRGNDAWFGWPTDEKLEELRKEFIAAQTSEERKAVAHKIQAHAMDVVNYIPLGQFLSPQARSNKLTDMIQSPVPVFWQIKKAD</sequence>
<keyword evidence="6" id="KW-1185">Reference proteome</keyword>
<dbReference type="AlphaFoldDB" id="A0A2T5V7X6"/>
<gene>
    <name evidence="5" type="ORF">C8N35_106235</name>
</gene>
<dbReference type="InterPro" id="IPR000914">
    <property type="entry name" value="SBP_5_dom"/>
</dbReference>
<dbReference type="GO" id="GO:0043190">
    <property type="term" value="C:ATP-binding cassette (ABC) transporter complex"/>
    <property type="evidence" value="ECO:0007669"/>
    <property type="project" value="InterPro"/>
</dbReference>
<evidence type="ECO:0000256" key="2">
    <source>
        <dbReference type="ARBA" id="ARBA00005695"/>
    </source>
</evidence>
<dbReference type="InterPro" id="IPR039424">
    <property type="entry name" value="SBP_5"/>
</dbReference>
<evidence type="ECO:0000313" key="5">
    <source>
        <dbReference type="EMBL" id="PTW59850.1"/>
    </source>
</evidence>
<reference evidence="5 6" key="1">
    <citation type="submission" date="2018-04" db="EMBL/GenBank/DDBJ databases">
        <title>Genomic Encyclopedia of Archaeal and Bacterial Type Strains, Phase II (KMG-II): from individual species to whole genera.</title>
        <authorList>
            <person name="Goeker M."/>
        </authorList>
    </citation>
    <scope>NUCLEOTIDE SEQUENCE [LARGE SCALE GENOMIC DNA]</scope>
    <source>
        <strain evidence="5 6">DSM 23382</strain>
    </source>
</reference>
<dbReference type="Gene3D" id="3.10.105.10">
    <property type="entry name" value="Dipeptide-binding Protein, Domain 3"/>
    <property type="match status" value="1"/>
</dbReference>
<evidence type="ECO:0000313" key="6">
    <source>
        <dbReference type="Proteomes" id="UP000244081"/>
    </source>
</evidence>
<dbReference type="GO" id="GO:1904680">
    <property type="term" value="F:peptide transmembrane transporter activity"/>
    <property type="evidence" value="ECO:0007669"/>
    <property type="project" value="TreeGrafter"/>
</dbReference>
<evidence type="ECO:0000256" key="1">
    <source>
        <dbReference type="ARBA" id="ARBA00004418"/>
    </source>
</evidence>
<feature type="domain" description="Solute-binding protein family 5" evidence="4">
    <location>
        <begin position="94"/>
        <end position="454"/>
    </location>
</feature>
<dbReference type="Gene3D" id="3.40.190.10">
    <property type="entry name" value="Periplasmic binding protein-like II"/>
    <property type="match status" value="1"/>
</dbReference>
<comment type="similarity">
    <text evidence="2">Belongs to the bacterial solute-binding protein 5 family.</text>
</comment>
<dbReference type="CDD" id="cd08502">
    <property type="entry name" value="PBP2_NikA_DppA_OppA_like_16"/>
    <property type="match status" value="1"/>
</dbReference>
<comment type="caution">
    <text evidence="5">The sequence shown here is derived from an EMBL/GenBank/DDBJ whole genome shotgun (WGS) entry which is preliminary data.</text>
</comment>
<dbReference type="InterPro" id="IPR023765">
    <property type="entry name" value="SBP_5_CS"/>
</dbReference>
<dbReference type="PANTHER" id="PTHR30290">
    <property type="entry name" value="PERIPLASMIC BINDING COMPONENT OF ABC TRANSPORTER"/>
    <property type="match status" value="1"/>
</dbReference>
<dbReference type="SUPFAM" id="SSF53850">
    <property type="entry name" value="Periplasmic binding protein-like II"/>
    <property type="match status" value="1"/>
</dbReference>
<evidence type="ECO:0000256" key="3">
    <source>
        <dbReference type="ARBA" id="ARBA00022729"/>
    </source>
</evidence>
<dbReference type="PIRSF" id="PIRSF002741">
    <property type="entry name" value="MppA"/>
    <property type="match status" value="1"/>
</dbReference>
<organism evidence="5 6">
    <name type="scientific">Breoghania corrubedonensis</name>
    <dbReference type="NCBI Taxonomy" id="665038"/>
    <lineage>
        <taxon>Bacteria</taxon>
        <taxon>Pseudomonadati</taxon>
        <taxon>Pseudomonadota</taxon>
        <taxon>Alphaproteobacteria</taxon>
        <taxon>Hyphomicrobiales</taxon>
        <taxon>Stappiaceae</taxon>
        <taxon>Breoghania</taxon>
    </lineage>
</organism>